<evidence type="ECO:0000256" key="2">
    <source>
        <dbReference type="ARBA" id="ARBA00022448"/>
    </source>
</evidence>
<feature type="transmembrane region" description="Helical" evidence="7">
    <location>
        <begin position="403"/>
        <end position="425"/>
    </location>
</feature>
<evidence type="ECO:0000313" key="9">
    <source>
        <dbReference type="EMBL" id="PWO01041.1"/>
    </source>
</evidence>
<sequence length="529" mass="57813">MSHTQPATLADEKHAADATAPATATMDRDSSVEEKGSISHNPLADLREATEKGAVDDFGRAAVRFDEAAEARLRRKIDLHILPPVALIYIWCFIDRANIGNARLAGLERDLQLRGYDYNTLLSIFYVSYILFEIPGTVLCKRMGPGRFLPLATMVFGLLSLCFAFVGSANDPFGAALAVRFLLGAAEAPVLPGIAYYMSRWYRKDELVFRLACYIVCAPLAGAVGGLLASAILTIDNIGIIRQWELIFFIEGLVTIAVGVIAYFTVTDRIGTARWLSEEERELAEARIASENPRANAVLDQVRGKMILRGVFNTTSMLAGLAFLLDNIAVTFFTPTIVRAIFPGRSTVIIQLLTVPPYIVGAISVLAIPFYFQKRPRWISVVLCGTIMAVSYAMVLGSRNRSVRYAATFLGALSAFPLGAILPGWASTNAVNDSQRAGAISTVIMMGNVGGLIATWTYLPAYAPDQRPGNGLNTANGATIALIGMLLAFLLTRENKKRAQGKRDHRLDGLTPEEEETLAHRHPRYRLRI</sequence>
<dbReference type="InterPro" id="IPR011701">
    <property type="entry name" value="MFS"/>
</dbReference>
<dbReference type="GO" id="GO:0016020">
    <property type="term" value="C:membrane"/>
    <property type="evidence" value="ECO:0007669"/>
    <property type="project" value="UniProtKB-SubCell"/>
</dbReference>
<dbReference type="Proteomes" id="UP000245946">
    <property type="component" value="Unassembled WGS sequence"/>
</dbReference>
<dbReference type="PANTHER" id="PTHR43791">
    <property type="entry name" value="PERMEASE-RELATED"/>
    <property type="match status" value="1"/>
</dbReference>
<evidence type="ECO:0000256" key="1">
    <source>
        <dbReference type="ARBA" id="ARBA00004141"/>
    </source>
</evidence>
<gene>
    <name evidence="9" type="ORF">FA09DRAFT_327021</name>
</gene>
<organism evidence="9 10">
    <name type="scientific">Tilletiopsis washingtonensis</name>
    <dbReference type="NCBI Taxonomy" id="58919"/>
    <lineage>
        <taxon>Eukaryota</taxon>
        <taxon>Fungi</taxon>
        <taxon>Dikarya</taxon>
        <taxon>Basidiomycota</taxon>
        <taxon>Ustilaginomycotina</taxon>
        <taxon>Exobasidiomycetes</taxon>
        <taxon>Entylomatales</taxon>
        <taxon>Entylomatales incertae sedis</taxon>
        <taxon>Tilletiopsis</taxon>
    </lineage>
</organism>
<evidence type="ECO:0000256" key="3">
    <source>
        <dbReference type="ARBA" id="ARBA00022692"/>
    </source>
</evidence>
<feature type="transmembrane region" description="Helical" evidence="7">
    <location>
        <begin position="173"/>
        <end position="199"/>
    </location>
</feature>
<reference evidence="9 10" key="1">
    <citation type="journal article" date="2018" name="Mol. Biol. Evol.">
        <title>Broad Genomic Sampling Reveals a Smut Pathogenic Ancestry of the Fungal Clade Ustilaginomycotina.</title>
        <authorList>
            <person name="Kijpornyongpan T."/>
            <person name="Mondo S.J."/>
            <person name="Barry K."/>
            <person name="Sandor L."/>
            <person name="Lee J."/>
            <person name="Lipzen A."/>
            <person name="Pangilinan J."/>
            <person name="LaButti K."/>
            <person name="Hainaut M."/>
            <person name="Henrissat B."/>
            <person name="Grigoriev I.V."/>
            <person name="Spatafora J.W."/>
            <person name="Aime M.C."/>
        </authorList>
    </citation>
    <scope>NUCLEOTIDE SEQUENCE [LARGE SCALE GENOMIC DNA]</scope>
    <source>
        <strain evidence="9 10">MCA 4186</strain>
    </source>
</reference>
<keyword evidence="4 7" id="KW-1133">Transmembrane helix</keyword>
<evidence type="ECO:0000256" key="7">
    <source>
        <dbReference type="SAM" id="Phobius"/>
    </source>
</evidence>
<dbReference type="InterPro" id="IPR036259">
    <property type="entry name" value="MFS_trans_sf"/>
</dbReference>
<dbReference type="Gene3D" id="1.20.1250.20">
    <property type="entry name" value="MFS general substrate transporter like domains"/>
    <property type="match status" value="2"/>
</dbReference>
<accession>A0A316ZH07</accession>
<keyword evidence="3 7" id="KW-0812">Transmembrane</keyword>
<dbReference type="STRING" id="58919.A0A316ZH07"/>
<protein>
    <submittedName>
        <fullName evidence="9">MFS general substrate transporter</fullName>
    </submittedName>
</protein>
<keyword evidence="5 7" id="KW-0472">Membrane</keyword>
<dbReference type="InterPro" id="IPR020846">
    <property type="entry name" value="MFS_dom"/>
</dbReference>
<evidence type="ECO:0000256" key="6">
    <source>
        <dbReference type="SAM" id="MobiDB-lite"/>
    </source>
</evidence>
<dbReference type="EMBL" id="KZ819283">
    <property type="protein sequence ID" value="PWO01041.1"/>
    <property type="molecule type" value="Genomic_DNA"/>
</dbReference>
<feature type="compositionally biased region" description="Basic and acidic residues" evidence="6">
    <location>
        <begin position="26"/>
        <end position="37"/>
    </location>
</feature>
<dbReference type="AlphaFoldDB" id="A0A316ZH07"/>
<feature type="transmembrane region" description="Helical" evidence="7">
    <location>
        <begin position="378"/>
        <end position="397"/>
    </location>
</feature>
<evidence type="ECO:0000259" key="8">
    <source>
        <dbReference type="PROSITE" id="PS50850"/>
    </source>
</evidence>
<dbReference type="PANTHER" id="PTHR43791:SF48">
    <property type="entry name" value="TRANSPORTER, PUTATIVE (AFU_ORTHOLOGUE AFUA_4G01000)-RELATED"/>
    <property type="match status" value="1"/>
</dbReference>
<evidence type="ECO:0000256" key="5">
    <source>
        <dbReference type="ARBA" id="ARBA00023136"/>
    </source>
</evidence>
<dbReference type="RefSeq" id="XP_025601319.1">
    <property type="nucleotide sequence ID" value="XM_025741239.1"/>
</dbReference>
<keyword evidence="2" id="KW-0813">Transport</keyword>
<proteinExistence type="predicted"/>
<feature type="transmembrane region" description="Helical" evidence="7">
    <location>
        <begin position="246"/>
        <end position="266"/>
    </location>
</feature>
<feature type="transmembrane region" description="Helical" evidence="7">
    <location>
        <begin position="148"/>
        <end position="167"/>
    </location>
</feature>
<feature type="transmembrane region" description="Helical" evidence="7">
    <location>
        <begin position="471"/>
        <end position="492"/>
    </location>
</feature>
<evidence type="ECO:0000256" key="4">
    <source>
        <dbReference type="ARBA" id="ARBA00022989"/>
    </source>
</evidence>
<feature type="transmembrane region" description="Helical" evidence="7">
    <location>
        <begin position="211"/>
        <end position="234"/>
    </location>
</feature>
<feature type="region of interest" description="Disordered" evidence="6">
    <location>
        <begin position="1"/>
        <end position="41"/>
    </location>
</feature>
<feature type="transmembrane region" description="Helical" evidence="7">
    <location>
        <begin position="318"/>
        <end position="342"/>
    </location>
</feature>
<dbReference type="Pfam" id="PF07690">
    <property type="entry name" value="MFS_1"/>
    <property type="match status" value="1"/>
</dbReference>
<keyword evidence="10" id="KW-1185">Reference proteome</keyword>
<dbReference type="OrthoDB" id="2962993at2759"/>
<dbReference type="PROSITE" id="PS50850">
    <property type="entry name" value="MFS"/>
    <property type="match status" value="1"/>
</dbReference>
<dbReference type="FunFam" id="1.20.1250.20:FF:000018">
    <property type="entry name" value="MFS transporter permease"/>
    <property type="match status" value="1"/>
</dbReference>
<dbReference type="GO" id="GO:0022857">
    <property type="term" value="F:transmembrane transporter activity"/>
    <property type="evidence" value="ECO:0007669"/>
    <property type="project" value="InterPro"/>
</dbReference>
<evidence type="ECO:0000313" key="10">
    <source>
        <dbReference type="Proteomes" id="UP000245946"/>
    </source>
</evidence>
<name>A0A316ZH07_9BASI</name>
<feature type="transmembrane region" description="Helical" evidence="7">
    <location>
        <begin position="348"/>
        <end position="371"/>
    </location>
</feature>
<comment type="subcellular location">
    <subcellularLocation>
        <location evidence="1">Membrane</location>
        <topology evidence="1">Multi-pass membrane protein</topology>
    </subcellularLocation>
</comment>
<dbReference type="SUPFAM" id="SSF103473">
    <property type="entry name" value="MFS general substrate transporter"/>
    <property type="match status" value="1"/>
</dbReference>
<feature type="transmembrane region" description="Helical" evidence="7">
    <location>
        <begin position="437"/>
        <end position="459"/>
    </location>
</feature>
<feature type="domain" description="Major facilitator superfamily (MFS) profile" evidence="8">
    <location>
        <begin position="81"/>
        <end position="496"/>
    </location>
</feature>
<dbReference type="GeneID" id="37268783"/>